<sequence>MPPTGRCPTERQSPQLLNCFLQLTGYVVELTGDPLDTSDVDPGFSHIDYDG</sequence>
<comment type="caution">
    <text evidence="1">The sequence shown here is derived from an EMBL/GenBank/DDBJ whole genome shotgun (WGS) entry which is preliminary data.</text>
</comment>
<accession>A0A829PUU7</accession>
<organism evidence="1 2">
    <name type="scientific">Mycobacteroides abscessus MAB_030201_1075</name>
    <dbReference type="NCBI Taxonomy" id="1335410"/>
    <lineage>
        <taxon>Bacteria</taxon>
        <taxon>Bacillati</taxon>
        <taxon>Actinomycetota</taxon>
        <taxon>Actinomycetes</taxon>
        <taxon>Mycobacteriales</taxon>
        <taxon>Mycobacteriaceae</taxon>
        <taxon>Mycobacteroides</taxon>
        <taxon>Mycobacteroides abscessus</taxon>
    </lineage>
</organism>
<gene>
    <name evidence="1" type="ORF">L829_4438</name>
</gene>
<protein>
    <submittedName>
        <fullName evidence="1">Uncharacterized protein</fullName>
    </submittedName>
</protein>
<dbReference type="AlphaFoldDB" id="A0A829PUU7"/>
<dbReference type="Proteomes" id="UP000019854">
    <property type="component" value="Unassembled WGS sequence"/>
</dbReference>
<reference evidence="1 2" key="1">
    <citation type="submission" date="2014-01" db="EMBL/GenBank/DDBJ databases">
        <authorList>
            <person name="Zelazny A."/>
            <person name="Olivier K."/>
            <person name="Sampaio E.P."/>
            <person name="Holland S.M."/>
            <person name="Tallon L.J."/>
            <person name="Sadzewicz L.K."/>
            <person name="Sengamalay N."/>
            <person name="Fraser C.M."/>
            <person name="Hine E."/>
            <person name="Shefchek K.A."/>
            <person name="Das S.P."/>
            <person name="Shallom S.J."/>
            <person name="Agrawal S."/>
            <person name="Tettelin H."/>
        </authorList>
    </citation>
    <scope>NUCLEOTIDE SEQUENCE [LARGE SCALE GENOMIC DNA]</scope>
    <source>
        <strain evidence="1 2">MAB_030201_1075</strain>
    </source>
</reference>
<name>A0A829PUU7_9MYCO</name>
<dbReference type="EMBL" id="JAOX01000001">
    <property type="protein sequence ID" value="ETZ90852.1"/>
    <property type="molecule type" value="Genomic_DNA"/>
</dbReference>
<evidence type="ECO:0000313" key="1">
    <source>
        <dbReference type="EMBL" id="ETZ90852.1"/>
    </source>
</evidence>
<proteinExistence type="predicted"/>
<evidence type="ECO:0000313" key="2">
    <source>
        <dbReference type="Proteomes" id="UP000019854"/>
    </source>
</evidence>